<reference evidence="9 10" key="1">
    <citation type="submission" date="2023-08" db="EMBL/GenBank/DDBJ databases">
        <authorList>
            <person name="Palmer J.M."/>
        </authorList>
    </citation>
    <scope>NUCLEOTIDE SEQUENCE [LARGE SCALE GENOMIC DNA]</scope>
    <source>
        <strain evidence="9 10">TWF481</strain>
    </source>
</reference>
<feature type="compositionally biased region" description="Basic and acidic residues" evidence="7">
    <location>
        <begin position="743"/>
        <end position="752"/>
    </location>
</feature>
<keyword evidence="4" id="KW-0238">DNA-binding</keyword>
<evidence type="ECO:0000256" key="7">
    <source>
        <dbReference type="SAM" id="MobiDB-lite"/>
    </source>
</evidence>
<keyword evidence="2" id="KW-0862">Zinc</keyword>
<dbReference type="InterPro" id="IPR007219">
    <property type="entry name" value="XnlR_reg_dom"/>
</dbReference>
<dbReference type="EMBL" id="JAVHJL010000007">
    <property type="protein sequence ID" value="KAK6500517.1"/>
    <property type="molecule type" value="Genomic_DNA"/>
</dbReference>
<feature type="region of interest" description="Disordered" evidence="7">
    <location>
        <begin position="447"/>
        <end position="491"/>
    </location>
</feature>
<dbReference type="InterPro" id="IPR036864">
    <property type="entry name" value="Zn2-C6_fun-type_DNA-bd_sf"/>
</dbReference>
<comment type="caution">
    <text evidence="9">The sequence shown here is derived from an EMBL/GenBank/DDBJ whole genome shotgun (WGS) entry which is preliminary data.</text>
</comment>
<evidence type="ECO:0000313" key="9">
    <source>
        <dbReference type="EMBL" id="KAK6500517.1"/>
    </source>
</evidence>
<evidence type="ECO:0000256" key="2">
    <source>
        <dbReference type="ARBA" id="ARBA00022833"/>
    </source>
</evidence>
<dbReference type="CDD" id="cd12148">
    <property type="entry name" value="fungal_TF_MHR"/>
    <property type="match status" value="1"/>
</dbReference>
<dbReference type="SMART" id="SM00066">
    <property type="entry name" value="GAL4"/>
    <property type="match status" value="1"/>
</dbReference>
<dbReference type="SUPFAM" id="SSF57701">
    <property type="entry name" value="Zn2/Cys6 DNA-binding domain"/>
    <property type="match status" value="1"/>
</dbReference>
<evidence type="ECO:0000256" key="1">
    <source>
        <dbReference type="ARBA" id="ARBA00022723"/>
    </source>
</evidence>
<evidence type="ECO:0000256" key="3">
    <source>
        <dbReference type="ARBA" id="ARBA00023015"/>
    </source>
</evidence>
<dbReference type="Pfam" id="PF00172">
    <property type="entry name" value="Zn_clus"/>
    <property type="match status" value="1"/>
</dbReference>
<evidence type="ECO:0000256" key="4">
    <source>
        <dbReference type="ARBA" id="ARBA00023125"/>
    </source>
</evidence>
<dbReference type="GO" id="GO:0000978">
    <property type="term" value="F:RNA polymerase II cis-regulatory region sequence-specific DNA binding"/>
    <property type="evidence" value="ECO:0007669"/>
    <property type="project" value="TreeGrafter"/>
</dbReference>
<evidence type="ECO:0000313" key="10">
    <source>
        <dbReference type="Proteomes" id="UP001370758"/>
    </source>
</evidence>
<sequence>MDSTASVSYERHSASSSYAPESGPPPASTEPPPIQEHHPSPSSPLPGNIDPDLVEPTTLNATATAATAAAAAAAAPRPVRKRNRKALSCKPCRNMKVKCDRSMPCDRCVKNNRSGDCVYDGEPESKKLCVTGTYEEPVVSKSYTAPTKPTPAGPLDKFSLYVQKVGTAITHYKRGKARYVGGTHWVHMFGEFEEIGPWYIQRMKDFATSRKEIKYLKKSFKNKHRHNFPFCSVAPTALTMSDMPSLLPPRHTAERYINRYMETFEITHPLYHEPTFRRELDSFWQDLASTPPKDACTAVGPAWLGTLFMMMFLGCRFIPLSQETERPREILDRLLDGAQACITASSIRARNTIHIVRAYCMVVLAKQCDALSHSDSNVVSVTVAMITQIAMMAGIHRDPDHFKDMPTLEKFIRRRVWNTILYMNFQNSMDGGMPFLLGPSVYDCPPPLNQNDSDVASDPNPTTGPDNMEPGSWRKSPHNQAPSPQHPPSVVTDCTHQIILRSVLSIGTEIITPLNNADAEVLPYDAVMKYDYRLTRILDDLPHSLNPDHYGASGSRLDFRSRLATQRRMVEFFIRSILLVLHRPYAQGADSKEQYPNSYFAALRHATTFITQRRQLFLDKSINSINGIWLAEVFKEMFTLSFLLCYADIRRRDNIDIHNDDKYRSILDSQEMGEQEAVISEHHFQLYIATALKIPSLLSAKEGKAVIFSDEYVASLNDSIRAAAQKVRVALGLPPPESDEKDENSGDGKQSVREGAPSLIANSETVASGSPTAAMTPDQSSAIARAADAAELNPGAKDKGYLQQITGSSEQYGAIPSALFDSLMNDPNLMLDEFFTSFVFGGFQ</sequence>
<evidence type="ECO:0000256" key="6">
    <source>
        <dbReference type="ARBA" id="ARBA00023242"/>
    </source>
</evidence>
<keyword evidence="10" id="KW-1185">Reference proteome</keyword>
<keyword evidence="3" id="KW-0805">Transcription regulation</keyword>
<dbReference type="PANTHER" id="PTHR31944">
    <property type="entry name" value="HEME-RESPONSIVE ZINC FINGER TRANSCRIPTION FACTOR HAP1"/>
    <property type="match status" value="1"/>
</dbReference>
<keyword evidence="1" id="KW-0479">Metal-binding</keyword>
<dbReference type="GO" id="GO:0006351">
    <property type="term" value="P:DNA-templated transcription"/>
    <property type="evidence" value="ECO:0007669"/>
    <property type="project" value="InterPro"/>
</dbReference>
<dbReference type="Gene3D" id="4.10.240.10">
    <property type="entry name" value="Zn(2)-C6 fungal-type DNA-binding domain"/>
    <property type="match status" value="1"/>
</dbReference>
<dbReference type="GO" id="GO:0005634">
    <property type="term" value="C:nucleus"/>
    <property type="evidence" value="ECO:0007669"/>
    <property type="project" value="TreeGrafter"/>
</dbReference>
<dbReference type="GO" id="GO:0008270">
    <property type="term" value="F:zinc ion binding"/>
    <property type="evidence" value="ECO:0007669"/>
    <property type="project" value="InterPro"/>
</dbReference>
<organism evidence="9 10">
    <name type="scientific">Arthrobotrys musiformis</name>
    <dbReference type="NCBI Taxonomy" id="47236"/>
    <lineage>
        <taxon>Eukaryota</taxon>
        <taxon>Fungi</taxon>
        <taxon>Dikarya</taxon>
        <taxon>Ascomycota</taxon>
        <taxon>Pezizomycotina</taxon>
        <taxon>Orbiliomycetes</taxon>
        <taxon>Orbiliales</taxon>
        <taxon>Orbiliaceae</taxon>
        <taxon>Arthrobotrys</taxon>
    </lineage>
</organism>
<dbReference type="Proteomes" id="UP001370758">
    <property type="component" value="Unassembled WGS sequence"/>
</dbReference>
<keyword evidence="5" id="KW-0804">Transcription</keyword>
<evidence type="ECO:0000256" key="5">
    <source>
        <dbReference type="ARBA" id="ARBA00023163"/>
    </source>
</evidence>
<feature type="domain" description="Zn(2)-C6 fungal-type" evidence="8">
    <location>
        <begin position="88"/>
        <end position="119"/>
    </location>
</feature>
<feature type="compositionally biased region" description="Polar residues" evidence="7">
    <location>
        <begin position="449"/>
        <end position="465"/>
    </location>
</feature>
<dbReference type="AlphaFoldDB" id="A0AAV9W7W3"/>
<dbReference type="InterPro" id="IPR001138">
    <property type="entry name" value="Zn2Cys6_DnaBD"/>
</dbReference>
<accession>A0AAV9W7W3</accession>
<dbReference type="PANTHER" id="PTHR31944:SF131">
    <property type="entry name" value="HEME-RESPONSIVE ZINC FINGER TRANSCRIPTION FACTOR HAP1"/>
    <property type="match status" value="1"/>
</dbReference>
<protein>
    <recommendedName>
        <fullName evidence="8">Zn(2)-C6 fungal-type domain-containing protein</fullName>
    </recommendedName>
</protein>
<proteinExistence type="predicted"/>
<name>A0AAV9W7W3_9PEZI</name>
<dbReference type="InterPro" id="IPR051430">
    <property type="entry name" value="Fungal_TF_Env_Response"/>
</dbReference>
<feature type="region of interest" description="Disordered" evidence="7">
    <location>
        <begin position="733"/>
        <end position="753"/>
    </location>
</feature>
<keyword evidence="6" id="KW-0539">Nucleus</keyword>
<gene>
    <name evidence="9" type="ORF">TWF481_010860</name>
</gene>
<dbReference type="PROSITE" id="PS50048">
    <property type="entry name" value="ZN2_CY6_FUNGAL_2"/>
    <property type="match status" value="1"/>
</dbReference>
<dbReference type="Pfam" id="PF04082">
    <property type="entry name" value="Fungal_trans"/>
    <property type="match status" value="1"/>
</dbReference>
<evidence type="ECO:0000259" key="8">
    <source>
        <dbReference type="PROSITE" id="PS50048"/>
    </source>
</evidence>
<feature type="compositionally biased region" description="Pro residues" evidence="7">
    <location>
        <begin position="22"/>
        <end position="34"/>
    </location>
</feature>
<dbReference type="PROSITE" id="PS00463">
    <property type="entry name" value="ZN2_CY6_FUNGAL_1"/>
    <property type="match status" value="1"/>
</dbReference>
<dbReference type="CDD" id="cd00067">
    <property type="entry name" value="GAL4"/>
    <property type="match status" value="1"/>
</dbReference>
<feature type="region of interest" description="Disordered" evidence="7">
    <location>
        <begin position="1"/>
        <end position="55"/>
    </location>
</feature>
<dbReference type="GO" id="GO:0001228">
    <property type="term" value="F:DNA-binding transcription activator activity, RNA polymerase II-specific"/>
    <property type="evidence" value="ECO:0007669"/>
    <property type="project" value="TreeGrafter"/>
</dbReference>